<keyword evidence="1" id="KW-0732">Signal</keyword>
<dbReference type="Proteomes" id="UP000799766">
    <property type="component" value="Unassembled WGS sequence"/>
</dbReference>
<keyword evidence="3" id="KW-1185">Reference proteome</keyword>
<evidence type="ECO:0000313" key="3">
    <source>
        <dbReference type="Proteomes" id="UP000799766"/>
    </source>
</evidence>
<gene>
    <name evidence="2" type="ORF">BDY21DRAFT_352438</name>
</gene>
<proteinExistence type="predicted"/>
<evidence type="ECO:0000313" key="2">
    <source>
        <dbReference type="EMBL" id="KAF2454681.1"/>
    </source>
</evidence>
<protein>
    <recommendedName>
        <fullName evidence="4">Secreted protein</fullName>
    </recommendedName>
</protein>
<organism evidence="2 3">
    <name type="scientific">Lineolata rhizophorae</name>
    <dbReference type="NCBI Taxonomy" id="578093"/>
    <lineage>
        <taxon>Eukaryota</taxon>
        <taxon>Fungi</taxon>
        <taxon>Dikarya</taxon>
        <taxon>Ascomycota</taxon>
        <taxon>Pezizomycotina</taxon>
        <taxon>Dothideomycetes</taxon>
        <taxon>Dothideomycetes incertae sedis</taxon>
        <taxon>Lineolatales</taxon>
        <taxon>Lineolataceae</taxon>
        <taxon>Lineolata</taxon>
    </lineage>
</organism>
<feature type="chain" id="PRO_5025610872" description="Secreted protein" evidence="1">
    <location>
        <begin position="26"/>
        <end position="132"/>
    </location>
</feature>
<sequence length="132" mass="14654">MLWVYGRTSSFSCLFLFCPLLRVFSSSCSVNFLLVCVSDLSHQFCFSYSCLLSSRRFSGVIDRVQRQQRPCSFFFLSSWSRVIWYLPSLSIWAKAAGGPAGGCAGLVKKIMTAEASKLLVTASLEAVRIALN</sequence>
<accession>A0A6A6NSG4</accession>
<name>A0A6A6NSG4_9PEZI</name>
<reference evidence="2" key="1">
    <citation type="journal article" date="2020" name="Stud. Mycol.">
        <title>101 Dothideomycetes genomes: a test case for predicting lifestyles and emergence of pathogens.</title>
        <authorList>
            <person name="Haridas S."/>
            <person name="Albert R."/>
            <person name="Binder M."/>
            <person name="Bloem J."/>
            <person name="Labutti K."/>
            <person name="Salamov A."/>
            <person name="Andreopoulos B."/>
            <person name="Baker S."/>
            <person name="Barry K."/>
            <person name="Bills G."/>
            <person name="Bluhm B."/>
            <person name="Cannon C."/>
            <person name="Castanera R."/>
            <person name="Culley D."/>
            <person name="Daum C."/>
            <person name="Ezra D."/>
            <person name="Gonzalez J."/>
            <person name="Henrissat B."/>
            <person name="Kuo A."/>
            <person name="Liang C."/>
            <person name="Lipzen A."/>
            <person name="Lutzoni F."/>
            <person name="Magnuson J."/>
            <person name="Mondo S."/>
            <person name="Nolan M."/>
            <person name="Ohm R."/>
            <person name="Pangilinan J."/>
            <person name="Park H.-J."/>
            <person name="Ramirez L."/>
            <person name="Alfaro M."/>
            <person name="Sun H."/>
            <person name="Tritt A."/>
            <person name="Yoshinaga Y."/>
            <person name="Zwiers L.-H."/>
            <person name="Turgeon B."/>
            <person name="Goodwin S."/>
            <person name="Spatafora J."/>
            <person name="Crous P."/>
            <person name="Grigoriev I."/>
        </authorList>
    </citation>
    <scope>NUCLEOTIDE SEQUENCE</scope>
    <source>
        <strain evidence="2">ATCC 16933</strain>
    </source>
</reference>
<feature type="signal peptide" evidence="1">
    <location>
        <begin position="1"/>
        <end position="25"/>
    </location>
</feature>
<feature type="non-terminal residue" evidence="2">
    <location>
        <position position="132"/>
    </location>
</feature>
<dbReference type="EMBL" id="MU001690">
    <property type="protein sequence ID" value="KAF2454681.1"/>
    <property type="molecule type" value="Genomic_DNA"/>
</dbReference>
<evidence type="ECO:0000256" key="1">
    <source>
        <dbReference type="SAM" id="SignalP"/>
    </source>
</evidence>
<evidence type="ECO:0008006" key="4">
    <source>
        <dbReference type="Google" id="ProtNLM"/>
    </source>
</evidence>
<dbReference type="AlphaFoldDB" id="A0A6A6NSG4"/>